<feature type="region of interest" description="Disordered" evidence="1">
    <location>
        <begin position="74"/>
        <end position="153"/>
    </location>
</feature>
<protein>
    <submittedName>
        <fullName evidence="2">Uncharacterized protein</fullName>
    </submittedName>
</protein>
<dbReference type="HOGENOM" id="CLU_022446_0_0_1"/>
<dbReference type="EMBL" id="EQ962658">
    <property type="protein sequence ID" value="EED13616.1"/>
    <property type="molecule type" value="Genomic_DNA"/>
</dbReference>
<dbReference type="Proteomes" id="UP000001745">
    <property type="component" value="Unassembled WGS sequence"/>
</dbReference>
<name>B8MMP9_TALSN</name>
<evidence type="ECO:0000256" key="1">
    <source>
        <dbReference type="SAM" id="MobiDB-lite"/>
    </source>
</evidence>
<dbReference type="RefSeq" id="XP_002485854.1">
    <property type="nucleotide sequence ID" value="XM_002485809.1"/>
</dbReference>
<keyword evidence="3" id="KW-1185">Reference proteome</keyword>
<gene>
    <name evidence="2" type="ORF">TSTA_098730</name>
</gene>
<reference evidence="3" key="1">
    <citation type="journal article" date="2015" name="Genome Announc.">
        <title>Genome sequence of the AIDS-associated pathogen Penicillium marneffei (ATCC18224) and its near taxonomic relative Talaromyces stipitatus (ATCC10500).</title>
        <authorList>
            <person name="Nierman W.C."/>
            <person name="Fedorova-Abrams N.D."/>
            <person name="Andrianopoulos A."/>
        </authorList>
    </citation>
    <scope>NUCLEOTIDE SEQUENCE [LARGE SCALE GENOMIC DNA]</scope>
    <source>
        <strain evidence="3">ATCC 10500 / CBS 375.48 / QM 6759 / NRRL 1006</strain>
    </source>
</reference>
<evidence type="ECO:0000313" key="3">
    <source>
        <dbReference type="Proteomes" id="UP000001745"/>
    </source>
</evidence>
<feature type="compositionally biased region" description="Polar residues" evidence="1">
    <location>
        <begin position="247"/>
        <end position="269"/>
    </location>
</feature>
<sequence length="737" mass="83435">MAETVSLCLSYITESSDESLRSLDSSVTADDAINILKATKTKDGHVEAVDVSSLPYRSPFQWIEILSSMYAGKQEKTPKMDMTALEREPKKTKSVSSSRSFERGESSGTHTSTHKSTEAPSEVIAAGDMDRKAENHMRSSQSNPHEASCPDLGPGDAFELDVLIKRAFRLSVTDADGSEEFTRLKVAETLYTNKGKEPIRPTAAENPSISAKVDQSVGGNFQTIKRKHPLRSALKKSKPSIGIISERQPSLSSAQSDHSESRTMVQFQSHEAHEQVGANQHNMEKIQTDETGKSDYDGRDDEDSEDSRFEEEDQQHEDKELLDQLDALLKSGPKSAITVRPYTNLTTGRDVFLFNHGIVIPQRITGKLAYGVAIPGKIFRQKKNRYSSTFAYLIALSKANLDVLDIGIGDIDLIRSLILDDAEEAYRKTVYGENTWIGIMKERKRRYDPDTRSWMSIFYPSQWRRHGLVLLEGQNPPENSCKFRMVTLCGKVLYQWYVRCDQRRAFGPRNIIVKISCGEDDKCEKFLDWEPEHGPFIHSDSVKCWTEIDPDREGVGLPDQFYPFMKFWIIEGPPKDEPPPGCMKINCVTRCGLVKSRIRLLCARHISKNPKCIGGEFTMLINRGCALRDEIDRCDEKTVCEGYLAWLDARLGLPLEELSVKKANDLDRLHTTLVAAYNRETRRMGSFLKHKDSEKKWLDVIYNHVDYYEMLFKWGLRSIECPEGLSVVRADDSVLKG</sequence>
<dbReference type="PhylomeDB" id="B8MMP9"/>
<feature type="compositionally biased region" description="Basic and acidic residues" evidence="1">
    <location>
        <begin position="74"/>
        <end position="91"/>
    </location>
</feature>
<organism evidence="2 3">
    <name type="scientific">Talaromyces stipitatus (strain ATCC 10500 / CBS 375.48 / QM 6759 / NRRL 1006)</name>
    <name type="common">Penicillium stipitatum</name>
    <dbReference type="NCBI Taxonomy" id="441959"/>
    <lineage>
        <taxon>Eukaryota</taxon>
        <taxon>Fungi</taxon>
        <taxon>Dikarya</taxon>
        <taxon>Ascomycota</taxon>
        <taxon>Pezizomycotina</taxon>
        <taxon>Eurotiomycetes</taxon>
        <taxon>Eurotiomycetidae</taxon>
        <taxon>Eurotiales</taxon>
        <taxon>Trichocomaceae</taxon>
        <taxon>Talaromyces</taxon>
        <taxon>Talaromyces sect. Talaromyces</taxon>
    </lineage>
</organism>
<feature type="compositionally biased region" description="Basic residues" evidence="1">
    <location>
        <begin position="224"/>
        <end position="238"/>
    </location>
</feature>
<feature type="compositionally biased region" description="Basic and acidic residues" evidence="1">
    <location>
        <begin position="282"/>
        <end position="297"/>
    </location>
</feature>
<feature type="compositionally biased region" description="Basic and acidic residues" evidence="1">
    <location>
        <begin position="128"/>
        <end position="137"/>
    </location>
</feature>
<dbReference type="VEuPathDB" id="FungiDB:TSTA_098730"/>
<feature type="compositionally biased region" description="Acidic residues" evidence="1">
    <location>
        <begin position="298"/>
        <end position="315"/>
    </location>
</feature>
<evidence type="ECO:0000313" key="2">
    <source>
        <dbReference type="EMBL" id="EED13616.1"/>
    </source>
</evidence>
<accession>B8MMP9</accession>
<dbReference type="OrthoDB" id="4224428at2759"/>
<dbReference type="GeneID" id="8099701"/>
<dbReference type="AlphaFoldDB" id="B8MMP9"/>
<dbReference type="InParanoid" id="B8MMP9"/>
<feature type="region of interest" description="Disordered" evidence="1">
    <location>
        <begin position="220"/>
        <end position="317"/>
    </location>
</feature>
<proteinExistence type="predicted"/>